<dbReference type="Gene3D" id="4.10.410.10">
    <property type="entry name" value="Pancreatic trypsin inhibitor Kunitz domain"/>
    <property type="match status" value="1"/>
</dbReference>
<dbReference type="GO" id="GO:0005615">
    <property type="term" value="C:extracellular space"/>
    <property type="evidence" value="ECO:0007669"/>
    <property type="project" value="TreeGrafter"/>
</dbReference>
<dbReference type="SUPFAM" id="SSF57362">
    <property type="entry name" value="BPTI-like"/>
    <property type="match status" value="1"/>
</dbReference>
<dbReference type="Proteomes" id="UP001432027">
    <property type="component" value="Unassembled WGS sequence"/>
</dbReference>
<evidence type="ECO:0000256" key="2">
    <source>
        <dbReference type="ARBA" id="ARBA00022525"/>
    </source>
</evidence>
<evidence type="ECO:0000256" key="8">
    <source>
        <dbReference type="SAM" id="MobiDB-lite"/>
    </source>
</evidence>
<feature type="domain" description="BPTI/Kunitz inhibitor" evidence="10">
    <location>
        <begin position="107"/>
        <end position="156"/>
    </location>
</feature>
<dbReference type="SMART" id="SM00131">
    <property type="entry name" value="KU"/>
    <property type="match status" value="1"/>
</dbReference>
<dbReference type="PROSITE" id="PS50279">
    <property type="entry name" value="BPTI_KUNITZ_2"/>
    <property type="match status" value="1"/>
</dbReference>
<evidence type="ECO:0000259" key="10">
    <source>
        <dbReference type="PROSITE" id="PS50279"/>
    </source>
</evidence>
<evidence type="ECO:0000256" key="4">
    <source>
        <dbReference type="ARBA" id="ARBA00022900"/>
    </source>
</evidence>
<feature type="compositionally biased region" description="Low complexity" evidence="8">
    <location>
        <begin position="94"/>
        <end position="105"/>
    </location>
</feature>
<evidence type="ECO:0000256" key="9">
    <source>
        <dbReference type="SAM" id="SignalP"/>
    </source>
</evidence>
<dbReference type="InterPro" id="IPR036880">
    <property type="entry name" value="Kunitz_BPTI_sf"/>
</dbReference>
<gene>
    <name evidence="11" type="ORF">PENTCL1PPCAC_16105</name>
</gene>
<keyword evidence="9" id="KW-0732">Signal</keyword>
<feature type="non-terminal residue" evidence="11">
    <location>
        <position position="1"/>
    </location>
</feature>
<organism evidence="11 12">
    <name type="scientific">Pristionchus entomophagus</name>
    <dbReference type="NCBI Taxonomy" id="358040"/>
    <lineage>
        <taxon>Eukaryota</taxon>
        <taxon>Metazoa</taxon>
        <taxon>Ecdysozoa</taxon>
        <taxon>Nematoda</taxon>
        <taxon>Chromadorea</taxon>
        <taxon>Rhabditida</taxon>
        <taxon>Rhabditina</taxon>
        <taxon>Diplogasteromorpha</taxon>
        <taxon>Diplogasteroidea</taxon>
        <taxon>Neodiplogasteridae</taxon>
        <taxon>Pristionchus</taxon>
    </lineage>
</organism>
<keyword evidence="5" id="KW-1015">Disulfide bond</keyword>
<evidence type="ECO:0000256" key="6">
    <source>
        <dbReference type="ARBA" id="ARBA00023240"/>
    </source>
</evidence>
<evidence type="ECO:0000256" key="1">
    <source>
        <dbReference type="ARBA" id="ARBA00004613"/>
    </source>
</evidence>
<dbReference type="GO" id="GO:0004867">
    <property type="term" value="F:serine-type endopeptidase inhibitor activity"/>
    <property type="evidence" value="ECO:0007669"/>
    <property type="project" value="UniProtKB-KW"/>
</dbReference>
<feature type="chain" id="PRO_5043327467" description="BPTI/Kunitz inhibitor domain-containing protein" evidence="9">
    <location>
        <begin position="16"/>
        <end position="161"/>
    </location>
</feature>
<comment type="caution">
    <text evidence="11">The sequence shown here is derived from an EMBL/GenBank/DDBJ whole genome shotgun (WGS) entry which is preliminary data.</text>
</comment>
<feature type="non-terminal residue" evidence="11">
    <location>
        <position position="161"/>
    </location>
</feature>
<protein>
    <recommendedName>
        <fullName evidence="10">BPTI/Kunitz inhibitor domain-containing protein</fullName>
    </recommendedName>
</protein>
<feature type="signal peptide" evidence="9">
    <location>
        <begin position="1"/>
        <end position="15"/>
    </location>
</feature>
<keyword evidence="6" id="KW-1199">Hemostasis impairing toxin</keyword>
<evidence type="ECO:0000313" key="12">
    <source>
        <dbReference type="Proteomes" id="UP001432027"/>
    </source>
</evidence>
<evidence type="ECO:0000256" key="3">
    <source>
        <dbReference type="ARBA" id="ARBA00022690"/>
    </source>
</evidence>
<keyword evidence="2" id="KW-0964">Secreted</keyword>
<dbReference type="PANTHER" id="PTHR10083">
    <property type="entry name" value="KUNITZ-TYPE PROTEASE INHIBITOR-RELATED"/>
    <property type="match status" value="1"/>
</dbReference>
<dbReference type="PANTHER" id="PTHR10083:SF376">
    <property type="entry name" value="SERINE PEPTIDASE INHIBITOR, KUNITZ TYPE, 3"/>
    <property type="match status" value="1"/>
</dbReference>
<name>A0AAV5THZ5_9BILA</name>
<reference evidence="11" key="1">
    <citation type="submission" date="2023-10" db="EMBL/GenBank/DDBJ databases">
        <title>Genome assembly of Pristionchus species.</title>
        <authorList>
            <person name="Yoshida K."/>
            <person name="Sommer R.J."/>
        </authorList>
    </citation>
    <scope>NUCLEOTIDE SEQUENCE</scope>
    <source>
        <strain evidence="11">RS0144</strain>
    </source>
</reference>
<evidence type="ECO:0000256" key="5">
    <source>
        <dbReference type="ARBA" id="ARBA00023157"/>
    </source>
</evidence>
<dbReference type="InterPro" id="IPR050098">
    <property type="entry name" value="TFPI/VKTCI-like"/>
</dbReference>
<dbReference type="FunFam" id="4.10.410.10:FF:000020">
    <property type="entry name" value="Collagen, type VI, alpha 3"/>
    <property type="match status" value="1"/>
</dbReference>
<accession>A0AAV5THZ5</accession>
<sequence>FPLLLLLLLPPLISSQSSHDESLRVILCSSLICDPPKICDIYEGIPQCRAPPTTTPAPTTTTLPTLPTLWTVATFPTFPSFTFSSPPPLPSISPPTSSSPSTRPSVCSLPPDTGPCNRNRIMWYFDTESDSCQRFSYSGCGNGNRFSSRYQCELRCLSDAK</sequence>
<dbReference type="EMBL" id="BTSX01000004">
    <property type="protein sequence ID" value="GMS93930.1"/>
    <property type="molecule type" value="Genomic_DNA"/>
</dbReference>
<feature type="region of interest" description="Disordered" evidence="8">
    <location>
        <begin position="89"/>
        <end position="111"/>
    </location>
</feature>
<keyword evidence="4" id="KW-0722">Serine protease inhibitor</keyword>
<proteinExistence type="predicted"/>
<keyword evidence="7" id="KW-1203">Blood coagulation cascade inhibiting toxin</keyword>
<dbReference type="AlphaFoldDB" id="A0AAV5THZ5"/>
<dbReference type="CDD" id="cd00109">
    <property type="entry name" value="Kunitz-type"/>
    <property type="match status" value="1"/>
</dbReference>
<dbReference type="InterPro" id="IPR002223">
    <property type="entry name" value="Kunitz_BPTI"/>
</dbReference>
<comment type="subcellular location">
    <subcellularLocation>
        <location evidence="1">Secreted</location>
    </subcellularLocation>
</comment>
<keyword evidence="12" id="KW-1185">Reference proteome</keyword>
<keyword evidence="3" id="KW-0646">Protease inhibitor</keyword>
<keyword evidence="6" id="KW-0800">Toxin</keyword>
<evidence type="ECO:0000256" key="7">
    <source>
        <dbReference type="ARBA" id="ARBA00034146"/>
    </source>
</evidence>
<dbReference type="Pfam" id="PF00014">
    <property type="entry name" value="Kunitz_BPTI"/>
    <property type="match status" value="1"/>
</dbReference>
<evidence type="ECO:0000313" key="11">
    <source>
        <dbReference type="EMBL" id="GMS93930.1"/>
    </source>
</evidence>